<proteinExistence type="predicted"/>
<name>A0AAW1NSW8_9CHLO</name>
<organism evidence="3 4">
    <name type="scientific">Symbiochloris irregularis</name>
    <dbReference type="NCBI Taxonomy" id="706552"/>
    <lineage>
        <taxon>Eukaryota</taxon>
        <taxon>Viridiplantae</taxon>
        <taxon>Chlorophyta</taxon>
        <taxon>core chlorophytes</taxon>
        <taxon>Trebouxiophyceae</taxon>
        <taxon>Trebouxiales</taxon>
        <taxon>Trebouxiaceae</taxon>
        <taxon>Symbiochloris</taxon>
    </lineage>
</organism>
<dbReference type="PANTHER" id="PTHR15955:SF8">
    <property type="entry name" value="RWD DOMAIN-CONTAINING PROTEIN 2B-RELATED"/>
    <property type="match status" value="1"/>
</dbReference>
<feature type="domain" description="Small nuclear ribonucleoprotein Prp3 C-terminal" evidence="2">
    <location>
        <begin position="132"/>
        <end position="192"/>
    </location>
</feature>
<dbReference type="InterPro" id="IPR017359">
    <property type="entry name" value="Phi-like"/>
</dbReference>
<accession>A0AAW1NSW8</accession>
<dbReference type="InterPro" id="IPR010541">
    <property type="entry name" value="Prp3_C"/>
</dbReference>
<evidence type="ECO:0000313" key="3">
    <source>
        <dbReference type="EMBL" id="KAK9791180.1"/>
    </source>
</evidence>
<dbReference type="EMBL" id="JALJOQ010000181">
    <property type="protein sequence ID" value="KAK9791180.1"/>
    <property type="molecule type" value="Genomic_DNA"/>
</dbReference>
<dbReference type="Proteomes" id="UP001465755">
    <property type="component" value="Unassembled WGS sequence"/>
</dbReference>
<gene>
    <name evidence="3" type="ORF">WJX73_009614</name>
</gene>
<keyword evidence="4" id="KW-1185">Reference proteome</keyword>
<dbReference type="AlphaFoldDB" id="A0AAW1NSW8"/>
<dbReference type="SUPFAM" id="SSF54495">
    <property type="entry name" value="UBC-like"/>
    <property type="match status" value="1"/>
</dbReference>
<dbReference type="InterPro" id="IPR016135">
    <property type="entry name" value="UBQ-conjugating_enzyme/RWD"/>
</dbReference>
<dbReference type="Gene3D" id="3.10.110.10">
    <property type="entry name" value="Ubiquitin Conjugating Enzyme"/>
    <property type="match status" value="1"/>
</dbReference>
<reference evidence="3 4" key="1">
    <citation type="journal article" date="2024" name="Nat. Commun.">
        <title>Phylogenomics reveals the evolutionary origins of lichenization in chlorophyte algae.</title>
        <authorList>
            <person name="Puginier C."/>
            <person name="Libourel C."/>
            <person name="Otte J."/>
            <person name="Skaloud P."/>
            <person name="Haon M."/>
            <person name="Grisel S."/>
            <person name="Petersen M."/>
            <person name="Berrin J.G."/>
            <person name="Delaux P.M."/>
            <person name="Dal Grande F."/>
            <person name="Keller J."/>
        </authorList>
    </citation>
    <scope>NUCLEOTIDE SEQUENCE [LARGE SCALE GENOMIC DNA]</scope>
    <source>
        <strain evidence="3 4">SAG 2036</strain>
    </source>
</reference>
<evidence type="ECO:0000313" key="4">
    <source>
        <dbReference type="Proteomes" id="UP001465755"/>
    </source>
</evidence>
<dbReference type="Pfam" id="PF05773">
    <property type="entry name" value="RWD"/>
    <property type="match status" value="1"/>
</dbReference>
<comment type="caution">
    <text evidence="3">The sequence shown here is derived from an EMBL/GenBank/DDBJ whole genome shotgun (WGS) entry which is preliminary data.</text>
</comment>
<dbReference type="PANTHER" id="PTHR15955">
    <property type="entry name" value="RWD DOMAIN CONTAINING PROTEIN 2"/>
    <property type="match status" value="1"/>
</dbReference>
<dbReference type="InterPro" id="IPR006575">
    <property type="entry name" value="RWD_dom"/>
</dbReference>
<evidence type="ECO:0000259" key="2">
    <source>
        <dbReference type="Pfam" id="PF06544"/>
    </source>
</evidence>
<dbReference type="CDD" id="cd24163">
    <property type="entry name" value="RWDD2_C"/>
    <property type="match status" value="1"/>
</dbReference>
<sequence length="213" mass="23169">MDLLSRQLSEFDALQATFVEPGELELGGRITLPATLVGGRPVSLKFTLPSHYPAQPPELQVECAGSREQLQTLTAAAYQGVEDAGPETECLLLCLESVQAAASQLAEKEESDRNLPSTSAPEIKETALVCALIWFHHIKSFSKRKHILNSAQDLDVRGYCKPGFPGIIVCEGLESDVAAFIAGIRQLKWQAMSVLLWGVPMGTPVLTLPWTLQ</sequence>
<evidence type="ECO:0000259" key="1">
    <source>
        <dbReference type="Pfam" id="PF05773"/>
    </source>
</evidence>
<feature type="domain" description="RWD" evidence="1">
    <location>
        <begin position="35"/>
        <end position="100"/>
    </location>
</feature>
<dbReference type="InterPro" id="IPR059181">
    <property type="entry name" value="RWDD2A-B_C"/>
</dbReference>
<dbReference type="Pfam" id="PF06544">
    <property type="entry name" value="Prp3_C"/>
    <property type="match status" value="1"/>
</dbReference>
<protein>
    <recommendedName>
        <fullName evidence="5">RWD domain-containing protein</fullName>
    </recommendedName>
</protein>
<evidence type="ECO:0008006" key="5">
    <source>
        <dbReference type="Google" id="ProtNLM"/>
    </source>
</evidence>